<protein>
    <recommendedName>
        <fullName evidence="4">DUF3325 domain-containing protein</fullName>
    </recommendedName>
</protein>
<proteinExistence type="predicted"/>
<reference evidence="2 3" key="1">
    <citation type="submission" date="2017-08" db="EMBL/GenBank/DDBJ databases">
        <title>Complete genome sequence of Gluconacetobacter saccharivorans CV1 isolated from Fermented Vinegar.</title>
        <authorList>
            <person name="Kim S.-Y."/>
        </authorList>
    </citation>
    <scope>NUCLEOTIDE SEQUENCE [LARGE SCALE GENOMIC DNA]</scope>
    <source>
        <strain evidence="2 3">CV1</strain>
    </source>
</reference>
<name>A0A347WFL1_9PROT</name>
<dbReference type="KEGG" id="ksc:CD178_02908"/>
<keyword evidence="1" id="KW-0472">Membrane</keyword>
<evidence type="ECO:0008006" key="4">
    <source>
        <dbReference type="Google" id="ProtNLM"/>
    </source>
</evidence>
<keyword evidence="1" id="KW-0812">Transmembrane</keyword>
<sequence length="88" mass="9563">MTILASLLLWVVCLSCHAGLQPVRYGLPLSSAPYRTGMWAVRLITSLMALVITLRDGTIIGMVEWCMTFSVAGVIVAVCVAGLRRDRP</sequence>
<gene>
    <name evidence="2" type="ORF">CD178_02908</name>
</gene>
<organism evidence="2 3">
    <name type="scientific">Komagataeibacter saccharivorans</name>
    <dbReference type="NCBI Taxonomy" id="265959"/>
    <lineage>
        <taxon>Bacteria</taxon>
        <taxon>Pseudomonadati</taxon>
        <taxon>Pseudomonadota</taxon>
        <taxon>Alphaproteobacteria</taxon>
        <taxon>Acetobacterales</taxon>
        <taxon>Acetobacteraceae</taxon>
        <taxon>Komagataeibacter</taxon>
    </lineage>
</organism>
<dbReference type="Proteomes" id="UP000264120">
    <property type="component" value="Chromosome"/>
</dbReference>
<feature type="transmembrane region" description="Helical" evidence="1">
    <location>
        <begin position="65"/>
        <end position="83"/>
    </location>
</feature>
<keyword evidence="3" id="KW-1185">Reference proteome</keyword>
<dbReference type="RefSeq" id="WP_162900507.1">
    <property type="nucleotide sequence ID" value="NZ_CALCQY010000041.1"/>
</dbReference>
<evidence type="ECO:0000256" key="1">
    <source>
        <dbReference type="SAM" id="Phobius"/>
    </source>
</evidence>
<accession>A0A347WFL1</accession>
<evidence type="ECO:0000313" key="3">
    <source>
        <dbReference type="Proteomes" id="UP000264120"/>
    </source>
</evidence>
<keyword evidence="1" id="KW-1133">Transmembrane helix</keyword>
<dbReference type="EMBL" id="CP023036">
    <property type="protein sequence ID" value="AXY23654.1"/>
    <property type="molecule type" value="Genomic_DNA"/>
</dbReference>
<dbReference type="AlphaFoldDB" id="A0A347WFL1"/>
<evidence type="ECO:0000313" key="2">
    <source>
        <dbReference type="EMBL" id="AXY23654.1"/>
    </source>
</evidence>